<dbReference type="GO" id="GO:0110142">
    <property type="term" value="C:ubiquinone biosynthesis complex"/>
    <property type="evidence" value="ECO:0007669"/>
    <property type="project" value="UniProtKB-ARBA"/>
</dbReference>
<gene>
    <name evidence="10" type="ORF">FY550_00230</name>
</gene>
<dbReference type="InterPro" id="IPR036188">
    <property type="entry name" value="FAD/NAD-bd_sf"/>
</dbReference>
<evidence type="ECO:0000259" key="9">
    <source>
        <dbReference type="Pfam" id="PF01494"/>
    </source>
</evidence>
<keyword evidence="5" id="KW-0274">FAD</keyword>
<protein>
    <submittedName>
        <fullName evidence="10">UbiH/UbiF/VisC/COQ6 family ubiquinone biosynthesis hydroxylase</fullName>
    </submittedName>
</protein>
<dbReference type="FunFam" id="3.50.50.60:FF:000021">
    <property type="entry name" value="Ubiquinone biosynthesis monooxygenase COQ6"/>
    <property type="match status" value="1"/>
</dbReference>
<name>A0A5C0ZV35_9GAMM</name>
<comment type="pathway">
    <text evidence="2">Cofactor biosynthesis; ubiquinone biosynthesis.</text>
</comment>
<dbReference type="InterPro" id="IPR018168">
    <property type="entry name" value="Ubi_Hdrlase_CS"/>
</dbReference>
<dbReference type="GO" id="GO:0006744">
    <property type="term" value="P:ubiquinone biosynthetic process"/>
    <property type="evidence" value="ECO:0007669"/>
    <property type="project" value="UniProtKB-UniPathway"/>
</dbReference>
<dbReference type="GO" id="GO:0071949">
    <property type="term" value="F:FAD binding"/>
    <property type="evidence" value="ECO:0007669"/>
    <property type="project" value="InterPro"/>
</dbReference>
<dbReference type="PANTHER" id="PTHR43876">
    <property type="entry name" value="UBIQUINONE BIOSYNTHESIS MONOOXYGENASE COQ6, MITOCHONDRIAL"/>
    <property type="match status" value="1"/>
</dbReference>
<dbReference type="SUPFAM" id="SSF51905">
    <property type="entry name" value="FAD/NAD(P)-binding domain"/>
    <property type="match status" value="1"/>
</dbReference>
<dbReference type="InterPro" id="IPR051205">
    <property type="entry name" value="UbiH/COQ6_monooxygenase"/>
</dbReference>
<dbReference type="UniPathway" id="UPA00232"/>
<dbReference type="RefSeq" id="WP_149054272.1">
    <property type="nucleotide sequence ID" value="NZ_CP043420.1"/>
</dbReference>
<dbReference type="Gene3D" id="3.50.50.60">
    <property type="entry name" value="FAD/NAD(P)-binding domain"/>
    <property type="match status" value="2"/>
</dbReference>
<dbReference type="NCBIfam" id="TIGR01988">
    <property type="entry name" value="Ubi-OHases"/>
    <property type="match status" value="1"/>
</dbReference>
<accession>A0A5C0ZV35</accession>
<evidence type="ECO:0000256" key="1">
    <source>
        <dbReference type="ARBA" id="ARBA00001974"/>
    </source>
</evidence>
<evidence type="ECO:0000313" key="11">
    <source>
        <dbReference type="Proteomes" id="UP000322553"/>
    </source>
</evidence>
<feature type="domain" description="FAD-binding" evidence="9">
    <location>
        <begin position="3"/>
        <end position="342"/>
    </location>
</feature>
<dbReference type="KEGG" id="kuy:FY550_00230"/>
<dbReference type="PRINTS" id="PR00420">
    <property type="entry name" value="RNGMNOXGNASE"/>
</dbReference>
<organism evidence="10 11">
    <name type="scientific">Kushneria phosphatilytica</name>
    <dbReference type="NCBI Taxonomy" id="657387"/>
    <lineage>
        <taxon>Bacteria</taxon>
        <taxon>Pseudomonadati</taxon>
        <taxon>Pseudomonadota</taxon>
        <taxon>Gammaproteobacteria</taxon>
        <taxon>Oceanospirillales</taxon>
        <taxon>Halomonadaceae</taxon>
        <taxon>Kushneria</taxon>
    </lineage>
</organism>
<comment type="subunit">
    <text evidence="8">Component of the Ubi complex metabolon, which regroups five ubiquinone biosynthesis proteins (UbiE, UbiF, UbiG, UbiH and UbiI) and two accessory factors (UbiK and the lipid-binding protein UbiJ).</text>
</comment>
<reference evidence="10 11" key="1">
    <citation type="submission" date="2019-08" db="EMBL/GenBank/DDBJ databases">
        <title>Complete genome sequence of Kushneria sp. YCWA18, a halophilic phosphate-solubilizing bacterium isolated from Daqiao saltern in China.</title>
        <authorList>
            <person name="Du G.-X."/>
            <person name="Qu L.-Y."/>
        </authorList>
    </citation>
    <scope>NUCLEOTIDE SEQUENCE [LARGE SCALE GENOMIC DNA]</scope>
    <source>
        <strain evidence="10 11">YCWA18</strain>
    </source>
</reference>
<dbReference type="EMBL" id="CP043420">
    <property type="protein sequence ID" value="QEL09704.1"/>
    <property type="molecule type" value="Genomic_DNA"/>
</dbReference>
<dbReference type="Pfam" id="PF01494">
    <property type="entry name" value="FAD_binding_3"/>
    <property type="match status" value="1"/>
</dbReference>
<keyword evidence="6" id="KW-0560">Oxidoreductase</keyword>
<dbReference type="InterPro" id="IPR010971">
    <property type="entry name" value="UbiH/COQ6"/>
</dbReference>
<comment type="cofactor">
    <cofactor evidence="1">
        <name>FAD</name>
        <dbReference type="ChEBI" id="CHEBI:57692"/>
    </cofactor>
</comment>
<evidence type="ECO:0000256" key="2">
    <source>
        <dbReference type="ARBA" id="ARBA00004749"/>
    </source>
</evidence>
<evidence type="ECO:0000313" key="10">
    <source>
        <dbReference type="EMBL" id="QEL09704.1"/>
    </source>
</evidence>
<keyword evidence="7" id="KW-0503">Monooxygenase</keyword>
<dbReference type="InterPro" id="IPR002938">
    <property type="entry name" value="FAD-bd"/>
</dbReference>
<evidence type="ECO:0000256" key="5">
    <source>
        <dbReference type="ARBA" id="ARBA00022827"/>
    </source>
</evidence>
<comment type="similarity">
    <text evidence="3">Belongs to the UbiH/COQ6 family.</text>
</comment>
<keyword evidence="4" id="KW-0285">Flavoprotein</keyword>
<dbReference type="PROSITE" id="PS01304">
    <property type="entry name" value="UBIH"/>
    <property type="match status" value="1"/>
</dbReference>
<dbReference type="PANTHER" id="PTHR43876:SF7">
    <property type="entry name" value="UBIQUINONE BIOSYNTHESIS MONOOXYGENASE COQ6, MITOCHONDRIAL"/>
    <property type="match status" value="1"/>
</dbReference>
<dbReference type="GO" id="GO:0016705">
    <property type="term" value="F:oxidoreductase activity, acting on paired donors, with incorporation or reduction of molecular oxygen"/>
    <property type="evidence" value="ECO:0007669"/>
    <property type="project" value="InterPro"/>
</dbReference>
<keyword evidence="11" id="KW-1185">Reference proteome</keyword>
<evidence type="ECO:0000256" key="6">
    <source>
        <dbReference type="ARBA" id="ARBA00023002"/>
    </source>
</evidence>
<dbReference type="AlphaFoldDB" id="A0A5C0ZV35"/>
<sequence length="408" mass="44297">MDFDVVVVGGGLVGASQALILAEAGMSVALIEAGQLGGNWTPARIDPRVSAITPASQALFESLGVWSAMAGRRISPYRLMEVWESEGTGRITFEAEALGVSALGHIVENGVMLAALGERLHTHPGVTLFEHATPQALSRDNGRTTLTLTEDRQLTAELVVAADGANSTTRALAGIRRREFATGQRAIVTTVHHRHDHHASARQCFLPTGPLAFLPLSPDGARHCSSIVWSCQIDEAHRLMALDDDAFQRALTHAFELPADDIEAIETRYDFSLVQHHARRYTADGVVLVGDAAHRLHPLAGQGVNLGLLDVAVLGEELERARQRGAPLADERILARYTRRRRGDNATMLMLMDAFRVGFGSRLPALRLLRNRGLALADAGGPLKDMMMRQAMGARDDLPGRLRACWPY</sequence>
<dbReference type="Proteomes" id="UP000322553">
    <property type="component" value="Chromosome"/>
</dbReference>
<evidence type="ECO:0000256" key="7">
    <source>
        <dbReference type="ARBA" id="ARBA00023033"/>
    </source>
</evidence>
<proteinExistence type="inferred from homology"/>
<evidence type="ECO:0000256" key="8">
    <source>
        <dbReference type="ARBA" id="ARBA00065734"/>
    </source>
</evidence>
<evidence type="ECO:0000256" key="4">
    <source>
        <dbReference type="ARBA" id="ARBA00022630"/>
    </source>
</evidence>
<dbReference type="GO" id="GO:0004497">
    <property type="term" value="F:monooxygenase activity"/>
    <property type="evidence" value="ECO:0007669"/>
    <property type="project" value="UniProtKB-KW"/>
</dbReference>
<keyword evidence="10" id="KW-0830">Ubiquinone</keyword>
<evidence type="ECO:0000256" key="3">
    <source>
        <dbReference type="ARBA" id="ARBA00005349"/>
    </source>
</evidence>